<dbReference type="InterPro" id="IPR036390">
    <property type="entry name" value="WH_DNA-bd_sf"/>
</dbReference>
<dbReference type="InterPro" id="IPR036388">
    <property type="entry name" value="WH-like_DNA-bd_sf"/>
</dbReference>
<dbReference type="GO" id="GO:0044550">
    <property type="term" value="P:secondary metabolite biosynthetic process"/>
    <property type="evidence" value="ECO:0007669"/>
    <property type="project" value="UniProtKB-ARBA"/>
</dbReference>
<feature type="domain" description="O-methyltransferase C-terminal" evidence="4">
    <location>
        <begin position="197"/>
        <end position="342"/>
    </location>
</feature>
<evidence type="ECO:0000256" key="3">
    <source>
        <dbReference type="ARBA" id="ARBA00022691"/>
    </source>
</evidence>
<dbReference type="InterPro" id="IPR016461">
    <property type="entry name" value="COMT-like"/>
</dbReference>
<dbReference type="PIRSF" id="PIRSF005739">
    <property type="entry name" value="O-mtase"/>
    <property type="match status" value="1"/>
</dbReference>
<keyword evidence="1 5" id="KW-0489">Methyltransferase</keyword>
<dbReference type="InterPro" id="IPR001077">
    <property type="entry name" value="COMT_C"/>
</dbReference>
<evidence type="ECO:0000259" key="4">
    <source>
        <dbReference type="Pfam" id="PF00891"/>
    </source>
</evidence>
<dbReference type="Pfam" id="PF00891">
    <property type="entry name" value="Methyltransf_2"/>
    <property type="match status" value="1"/>
</dbReference>
<reference evidence="5" key="2">
    <citation type="submission" date="2023-01" db="EMBL/GenBank/DDBJ databases">
        <authorList>
            <person name="Petersen C."/>
        </authorList>
    </citation>
    <scope>NUCLEOTIDE SEQUENCE</scope>
    <source>
        <strain evidence="5">IBT 17514</strain>
    </source>
</reference>
<evidence type="ECO:0000256" key="1">
    <source>
        <dbReference type="ARBA" id="ARBA00022603"/>
    </source>
</evidence>
<keyword evidence="2" id="KW-0808">Transferase</keyword>
<dbReference type="GO" id="GO:0032259">
    <property type="term" value="P:methylation"/>
    <property type="evidence" value="ECO:0007669"/>
    <property type="project" value="UniProtKB-KW"/>
</dbReference>
<evidence type="ECO:0000313" key="5">
    <source>
        <dbReference type="EMBL" id="KAJ5710178.1"/>
    </source>
</evidence>
<dbReference type="PANTHER" id="PTHR43712">
    <property type="entry name" value="PUTATIVE (AFU_ORTHOLOGUE AFUA_4G14580)-RELATED"/>
    <property type="match status" value="1"/>
</dbReference>
<keyword evidence="3" id="KW-0949">S-adenosyl-L-methionine</keyword>
<dbReference type="InterPro" id="IPR029063">
    <property type="entry name" value="SAM-dependent_MTases_sf"/>
</dbReference>
<evidence type="ECO:0000256" key="2">
    <source>
        <dbReference type="ARBA" id="ARBA00022679"/>
    </source>
</evidence>
<accession>A0AAD6HES1</accession>
<dbReference type="EMBL" id="JAQJAN010000017">
    <property type="protein sequence ID" value="KAJ5710178.1"/>
    <property type="molecule type" value="Genomic_DNA"/>
</dbReference>
<dbReference type="Proteomes" id="UP001215712">
    <property type="component" value="Unassembled WGS sequence"/>
</dbReference>
<comment type="caution">
    <text evidence="5">The sequence shown here is derived from an EMBL/GenBank/DDBJ whole genome shotgun (WGS) entry which is preliminary data.</text>
</comment>
<dbReference type="PROSITE" id="PS51683">
    <property type="entry name" value="SAM_OMT_II"/>
    <property type="match status" value="1"/>
</dbReference>
<name>A0AAD6HES1_9EURO</name>
<dbReference type="SUPFAM" id="SSF46785">
    <property type="entry name" value="Winged helix' DNA-binding domain"/>
    <property type="match status" value="1"/>
</dbReference>
<dbReference type="SUPFAM" id="SSF53335">
    <property type="entry name" value="S-adenosyl-L-methionine-dependent methyltransferases"/>
    <property type="match status" value="1"/>
</dbReference>
<reference evidence="5" key="1">
    <citation type="journal article" date="2023" name="IMA Fungus">
        <title>Comparative genomic study of the Penicillium genus elucidates a diverse pangenome and 15 lateral gene transfer events.</title>
        <authorList>
            <person name="Petersen C."/>
            <person name="Sorensen T."/>
            <person name="Nielsen M.R."/>
            <person name="Sondergaard T.E."/>
            <person name="Sorensen J.L."/>
            <person name="Fitzpatrick D.A."/>
            <person name="Frisvad J.C."/>
            <person name="Nielsen K.L."/>
        </authorList>
    </citation>
    <scope>NUCLEOTIDE SEQUENCE</scope>
    <source>
        <strain evidence="5">IBT 17514</strain>
    </source>
</reference>
<dbReference type="GO" id="GO:0008171">
    <property type="term" value="F:O-methyltransferase activity"/>
    <property type="evidence" value="ECO:0007669"/>
    <property type="project" value="InterPro"/>
</dbReference>
<organism evidence="5 6">
    <name type="scientific">Penicillium malachiteum</name>
    <dbReference type="NCBI Taxonomy" id="1324776"/>
    <lineage>
        <taxon>Eukaryota</taxon>
        <taxon>Fungi</taxon>
        <taxon>Dikarya</taxon>
        <taxon>Ascomycota</taxon>
        <taxon>Pezizomycotina</taxon>
        <taxon>Eurotiomycetes</taxon>
        <taxon>Eurotiomycetidae</taxon>
        <taxon>Eurotiales</taxon>
        <taxon>Aspergillaceae</taxon>
        <taxon>Penicillium</taxon>
    </lineage>
</organism>
<dbReference type="PANTHER" id="PTHR43712:SF2">
    <property type="entry name" value="O-METHYLTRANSFERASE CICE"/>
    <property type="match status" value="1"/>
</dbReference>
<keyword evidence="6" id="KW-1185">Reference proteome</keyword>
<protein>
    <submittedName>
        <fullName evidence="5">Methyltransferase Fsa4</fullName>
    </submittedName>
</protein>
<dbReference type="AlphaFoldDB" id="A0AAD6HES1"/>
<evidence type="ECO:0000313" key="6">
    <source>
        <dbReference type="Proteomes" id="UP001215712"/>
    </source>
</evidence>
<dbReference type="Gene3D" id="1.10.10.10">
    <property type="entry name" value="Winged helix-like DNA-binding domain superfamily/Winged helix DNA-binding domain"/>
    <property type="match status" value="1"/>
</dbReference>
<proteinExistence type="predicted"/>
<sequence>MPPITTRFPGVPSILHGYLCSMVELGVLRFFFEYGIFKAIPKEGISIANLAKETGVDAGLLERHGNFLIAAEVLNSTKPGHIEHTSVSRYLKDRKSEIFFPYIYDSFMTPAARWPDYFRSHDNKEPQKSNASVFGFATGHPDKSFYEVMKLEPKRVKSFNDAMALPLDDMPYTTGVYDFEWVGEYAKSDTATPSRTCVVDIGGGKGQALKVILDDHPSIPASSCIIEDQEGVVKQGTEEATGALAEVQRKVHNFFDEQPVQGALVYFIRRVLNDWPDEDCIQILSKVRGACAPDSRVVISENFLPDEPSLTNSGIDLWMMNFGGKRRNACMFEDLASRSGFKVTAVTKDEATNMGVVEMMPV</sequence>
<dbReference type="Gene3D" id="3.40.50.150">
    <property type="entry name" value="Vaccinia Virus protein VP39"/>
    <property type="match status" value="1"/>
</dbReference>
<gene>
    <name evidence="5" type="ORF">N7493_009770</name>
</gene>